<dbReference type="KEGG" id="dva:DAD186_09120"/>
<sequence length="184" mass="19905">MPTPLEPLPFESEATEGDLALMARQLGRTMRGVHSIARRCACGAPAVVRTTPRLPDGSPFPTSLYLTLPSMVEACSRLEARGLLAEWTAELEGSEELKERYARAHERYLVRRAELGNAEEIEGISAGGMPSRVKCLHAVVGQALAEGPGVNPFGDRALEMASAETTIDRCRCEVTPATLEEAEK</sequence>
<dbReference type="Proteomes" id="UP000092596">
    <property type="component" value="Chromosome"/>
</dbReference>
<protein>
    <recommendedName>
        <fullName evidence="3">DUF501 domain-containing protein</fullName>
    </recommendedName>
</protein>
<name>A0A1B0ZHU3_9MICO</name>
<evidence type="ECO:0008006" key="3">
    <source>
        <dbReference type="Google" id="ProtNLM"/>
    </source>
</evidence>
<dbReference type="PANTHER" id="PTHR37163">
    <property type="entry name" value="CONSERVED PROTEIN"/>
    <property type="match status" value="1"/>
</dbReference>
<evidence type="ECO:0000313" key="2">
    <source>
        <dbReference type="Proteomes" id="UP000092596"/>
    </source>
</evidence>
<accession>A0A1B0ZHU3</accession>
<dbReference type="PANTHER" id="PTHR37163:SF1">
    <property type="entry name" value="DUF501 DOMAIN-CONTAINING PROTEIN"/>
    <property type="match status" value="1"/>
</dbReference>
<dbReference type="EMBL" id="CP012117">
    <property type="protein sequence ID" value="ANP27462.1"/>
    <property type="molecule type" value="Genomic_DNA"/>
</dbReference>
<dbReference type="InterPro" id="IPR007511">
    <property type="entry name" value="DUF501"/>
</dbReference>
<gene>
    <name evidence="1" type="ORF">DAD186_09120</name>
</gene>
<dbReference type="Pfam" id="PF04417">
    <property type="entry name" value="DUF501"/>
    <property type="match status" value="1"/>
</dbReference>
<dbReference type="PATRIC" id="fig|1630135.4.peg.912"/>
<evidence type="ECO:0000313" key="1">
    <source>
        <dbReference type="EMBL" id="ANP27462.1"/>
    </source>
</evidence>
<reference evidence="1 2" key="1">
    <citation type="submission" date="2015-06" db="EMBL/GenBank/DDBJ databases">
        <title>Investigation of pathophysiology for high-risk pregnancy and development of treatment modality based on it.</title>
        <authorList>
            <person name="Kim B.-C."/>
            <person name="Lim S."/>
        </authorList>
    </citation>
    <scope>NUCLEOTIDE SEQUENCE [LARGE SCALE GENOMIC DNA]</scope>
    <source>
        <strain evidence="1 2">AD1-86</strain>
    </source>
</reference>
<dbReference type="AlphaFoldDB" id="A0A1B0ZHU3"/>
<proteinExistence type="predicted"/>
<dbReference type="RefSeq" id="WP_065247664.1">
    <property type="nucleotide sequence ID" value="NZ_CP012117.1"/>
</dbReference>
<dbReference type="STRING" id="1630135.DAD186_09120"/>
<organism evidence="1 2">
    <name type="scientific">Dermabacter vaginalis</name>
    <dbReference type="NCBI Taxonomy" id="1630135"/>
    <lineage>
        <taxon>Bacteria</taxon>
        <taxon>Bacillati</taxon>
        <taxon>Actinomycetota</taxon>
        <taxon>Actinomycetes</taxon>
        <taxon>Micrococcales</taxon>
        <taxon>Dermabacteraceae</taxon>
        <taxon>Dermabacter</taxon>
    </lineage>
</organism>